<comment type="caution">
    <text evidence="7">The sequence shown here is derived from an EMBL/GenBank/DDBJ whole genome shotgun (WGS) entry which is preliminary data.</text>
</comment>
<dbReference type="InterPro" id="IPR000719">
    <property type="entry name" value="Prot_kinase_dom"/>
</dbReference>
<evidence type="ECO:0000256" key="4">
    <source>
        <dbReference type="ARBA" id="ARBA00047899"/>
    </source>
</evidence>
<dbReference type="EC" id="2.7.11.1" evidence="1"/>
<gene>
    <name evidence="7" type="ORF">DH2020_023032</name>
</gene>
<dbReference type="SMART" id="SM00220">
    <property type="entry name" value="S_TKc"/>
    <property type="match status" value="1"/>
</dbReference>
<protein>
    <recommendedName>
        <fullName evidence="1">non-specific serine/threonine protein kinase</fullName>
        <ecNumber evidence="1">2.7.11.1</ecNumber>
    </recommendedName>
</protein>
<evidence type="ECO:0000256" key="2">
    <source>
        <dbReference type="ARBA" id="ARBA00022527"/>
    </source>
</evidence>
<reference evidence="7 8" key="1">
    <citation type="journal article" date="2021" name="Comput. Struct. Biotechnol. J.">
        <title>De novo genome assembly of the potent medicinal plant Rehmannia glutinosa using nanopore technology.</title>
        <authorList>
            <person name="Ma L."/>
            <person name="Dong C."/>
            <person name="Song C."/>
            <person name="Wang X."/>
            <person name="Zheng X."/>
            <person name="Niu Y."/>
            <person name="Chen S."/>
            <person name="Feng W."/>
        </authorList>
    </citation>
    <scope>NUCLEOTIDE SEQUENCE [LARGE SCALE GENOMIC DNA]</scope>
    <source>
        <strain evidence="7">DH-2019</strain>
    </source>
</reference>
<dbReference type="PROSITE" id="PS50011">
    <property type="entry name" value="PROTEIN_KINASE_DOM"/>
    <property type="match status" value="1"/>
</dbReference>
<dbReference type="Proteomes" id="UP001318860">
    <property type="component" value="Unassembled WGS sequence"/>
</dbReference>
<organism evidence="7 8">
    <name type="scientific">Rehmannia glutinosa</name>
    <name type="common">Chinese foxglove</name>
    <dbReference type="NCBI Taxonomy" id="99300"/>
    <lineage>
        <taxon>Eukaryota</taxon>
        <taxon>Viridiplantae</taxon>
        <taxon>Streptophyta</taxon>
        <taxon>Embryophyta</taxon>
        <taxon>Tracheophyta</taxon>
        <taxon>Spermatophyta</taxon>
        <taxon>Magnoliopsida</taxon>
        <taxon>eudicotyledons</taxon>
        <taxon>Gunneridae</taxon>
        <taxon>Pentapetalae</taxon>
        <taxon>asterids</taxon>
        <taxon>lamiids</taxon>
        <taxon>Lamiales</taxon>
        <taxon>Orobanchaceae</taxon>
        <taxon>Rehmannieae</taxon>
        <taxon>Rehmannia</taxon>
    </lineage>
</organism>
<dbReference type="Pfam" id="PF00069">
    <property type="entry name" value="Pkinase"/>
    <property type="match status" value="1"/>
</dbReference>
<proteinExistence type="predicted"/>
<dbReference type="PROSITE" id="PS00108">
    <property type="entry name" value="PROTEIN_KINASE_ST"/>
    <property type="match status" value="1"/>
</dbReference>
<evidence type="ECO:0000256" key="5">
    <source>
        <dbReference type="ARBA" id="ARBA00048679"/>
    </source>
</evidence>
<comment type="catalytic activity">
    <reaction evidence="4">
        <text>L-threonyl-[protein] + ATP = O-phospho-L-threonyl-[protein] + ADP + H(+)</text>
        <dbReference type="Rhea" id="RHEA:46608"/>
        <dbReference type="Rhea" id="RHEA-COMP:11060"/>
        <dbReference type="Rhea" id="RHEA-COMP:11605"/>
        <dbReference type="ChEBI" id="CHEBI:15378"/>
        <dbReference type="ChEBI" id="CHEBI:30013"/>
        <dbReference type="ChEBI" id="CHEBI:30616"/>
        <dbReference type="ChEBI" id="CHEBI:61977"/>
        <dbReference type="ChEBI" id="CHEBI:456216"/>
        <dbReference type="EC" id="2.7.11.1"/>
    </reaction>
</comment>
<dbReference type="SUPFAM" id="SSF56112">
    <property type="entry name" value="Protein kinase-like (PK-like)"/>
    <property type="match status" value="1"/>
</dbReference>
<dbReference type="EMBL" id="JABTTQ020000013">
    <property type="protein sequence ID" value="KAK6142684.1"/>
    <property type="molecule type" value="Genomic_DNA"/>
</dbReference>
<evidence type="ECO:0000256" key="3">
    <source>
        <dbReference type="ARBA" id="ARBA00022777"/>
    </source>
</evidence>
<keyword evidence="3" id="KW-0808">Transferase</keyword>
<name>A0ABR0W9B7_REHGL</name>
<comment type="catalytic activity">
    <reaction evidence="5">
        <text>L-seryl-[protein] + ATP = O-phospho-L-seryl-[protein] + ADP + H(+)</text>
        <dbReference type="Rhea" id="RHEA:17989"/>
        <dbReference type="Rhea" id="RHEA-COMP:9863"/>
        <dbReference type="Rhea" id="RHEA-COMP:11604"/>
        <dbReference type="ChEBI" id="CHEBI:15378"/>
        <dbReference type="ChEBI" id="CHEBI:29999"/>
        <dbReference type="ChEBI" id="CHEBI:30616"/>
        <dbReference type="ChEBI" id="CHEBI:83421"/>
        <dbReference type="ChEBI" id="CHEBI:456216"/>
        <dbReference type="EC" id="2.7.11.1"/>
    </reaction>
</comment>
<dbReference type="InterPro" id="IPR011009">
    <property type="entry name" value="Kinase-like_dom_sf"/>
</dbReference>
<dbReference type="InterPro" id="IPR008271">
    <property type="entry name" value="Ser/Thr_kinase_AS"/>
</dbReference>
<keyword evidence="8" id="KW-1185">Reference proteome</keyword>
<evidence type="ECO:0000256" key="1">
    <source>
        <dbReference type="ARBA" id="ARBA00012513"/>
    </source>
</evidence>
<evidence type="ECO:0000313" key="7">
    <source>
        <dbReference type="EMBL" id="KAK6142684.1"/>
    </source>
</evidence>
<evidence type="ECO:0000313" key="8">
    <source>
        <dbReference type="Proteomes" id="UP001318860"/>
    </source>
</evidence>
<dbReference type="InterPro" id="IPR050588">
    <property type="entry name" value="WNK_Ser-Thr_kinase"/>
</dbReference>
<feature type="domain" description="Protein kinase" evidence="6">
    <location>
        <begin position="1"/>
        <end position="185"/>
    </location>
</feature>
<evidence type="ECO:0000259" key="6">
    <source>
        <dbReference type="PROSITE" id="PS50011"/>
    </source>
</evidence>
<keyword evidence="2" id="KW-0723">Serine/threonine-protein kinase</keyword>
<dbReference type="PANTHER" id="PTHR13902">
    <property type="entry name" value="SERINE/THREONINE-PROTEIN KINASE WNK WITH NO LYSINE -RELATED"/>
    <property type="match status" value="1"/>
</dbReference>
<sequence length="535" mass="60288">MKAIKNWARQILRGLDYLHSQNPPVIHRDLKCDNIFVNGNHGEVKIGDLGLATILQRPTAKSVIGIKLLNSYFFDSDGSYKSIYSSYVLLLGTPEFMAPELYEEEYNELVDIYSFGMCLLEMVTLEYPYSECKNPAQIYRKVTLGVKPASLGKVASPEVKEFIEKCLVPASQRLSAKELLKDPFLQFEHSNVHVHDSLPIPNEAPRFLSSSNYGPHSMDIDHEYNQSVYTDSNFGSSCSSVLEFKRLHLNNEFRLKGKKNDDSSISLTLRIADRGDTAPAVAAEMVEQLDLADHDVAFIADFIDYLIMRILPDWKPSSDFRSNEERTASGLTLMTDQWETPLAGSPAELVVKQEDAYEFHMDPRLFDSPADGNPNFASPNVTFIMSSCLTNTGNKLSHGSVTSGVLGDDSLNKNETFKGWSGESSEVEFRDLYYDECKMHAIENGNVECPPPVDQSVENSELVLSDQDSISKVGSFKTSCSTLSSLKRDHETELKFELDAIETLYQQWFHELSRMKQEAVEATKKRWMTKSKVVH</sequence>
<dbReference type="Gene3D" id="1.10.510.10">
    <property type="entry name" value="Transferase(Phosphotransferase) domain 1"/>
    <property type="match status" value="1"/>
</dbReference>
<keyword evidence="3" id="KW-0418">Kinase</keyword>
<accession>A0ABR0W9B7</accession>